<protein>
    <submittedName>
        <fullName evidence="2">Uncharacterized protein</fullName>
    </submittedName>
</protein>
<dbReference type="Proteomes" id="UP001214250">
    <property type="component" value="Chromosome 1"/>
</dbReference>
<accession>A0ABY7VRF4</accession>
<dbReference type="RefSeq" id="WP_274150836.1">
    <property type="nucleotide sequence ID" value="NZ_CP117811.1"/>
</dbReference>
<evidence type="ECO:0000313" key="3">
    <source>
        <dbReference type="Proteomes" id="UP001214250"/>
    </source>
</evidence>
<evidence type="ECO:0000256" key="1">
    <source>
        <dbReference type="SAM" id="Phobius"/>
    </source>
</evidence>
<organism evidence="2 3">
    <name type="scientific">Lentisphaera profundi</name>
    <dbReference type="NCBI Taxonomy" id="1658616"/>
    <lineage>
        <taxon>Bacteria</taxon>
        <taxon>Pseudomonadati</taxon>
        <taxon>Lentisphaerota</taxon>
        <taxon>Lentisphaeria</taxon>
        <taxon>Lentisphaerales</taxon>
        <taxon>Lentisphaeraceae</taxon>
        <taxon>Lentisphaera</taxon>
    </lineage>
</organism>
<reference evidence="2 3" key="1">
    <citation type="submission" date="2023-02" db="EMBL/GenBank/DDBJ databases">
        <title>Genome sequence of Lentisphaera profundi SAORIC-696.</title>
        <authorList>
            <person name="Kim e."/>
            <person name="Cho J.-C."/>
            <person name="Choi A."/>
            <person name="Kang I."/>
        </authorList>
    </citation>
    <scope>NUCLEOTIDE SEQUENCE [LARGE SCALE GENOMIC DNA]</scope>
    <source>
        <strain evidence="2 3">SAORIC-696</strain>
    </source>
</reference>
<keyword evidence="1" id="KW-1133">Transmembrane helix</keyword>
<dbReference type="EMBL" id="CP117811">
    <property type="protein sequence ID" value="WDE96771.1"/>
    <property type="molecule type" value="Genomic_DNA"/>
</dbReference>
<keyword evidence="1" id="KW-0472">Membrane</keyword>
<proteinExistence type="predicted"/>
<feature type="transmembrane region" description="Helical" evidence="1">
    <location>
        <begin position="32"/>
        <end position="53"/>
    </location>
</feature>
<name>A0ABY7VRF4_9BACT</name>
<gene>
    <name evidence="2" type="ORF">PQO03_02200</name>
</gene>
<keyword evidence="1" id="KW-0812">Transmembrane</keyword>
<keyword evidence="3" id="KW-1185">Reference proteome</keyword>
<sequence>MFKKSQSKSGLSLDAVINKRKNLMPEHRERSWVIQWVYFSVLFLFILMIHTIVDYYN</sequence>
<evidence type="ECO:0000313" key="2">
    <source>
        <dbReference type="EMBL" id="WDE96771.1"/>
    </source>
</evidence>